<organism evidence="1 2">
    <name type="scientific">Meloidogyne enterolobii</name>
    <name type="common">Root-knot nematode worm</name>
    <name type="synonym">Meloidogyne mayaguensis</name>
    <dbReference type="NCBI Taxonomy" id="390850"/>
    <lineage>
        <taxon>Eukaryota</taxon>
        <taxon>Metazoa</taxon>
        <taxon>Ecdysozoa</taxon>
        <taxon>Nematoda</taxon>
        <taxon>Chromadorea</taxon>
        <taxon>Rhabditida</taxon>
        <taxon>Tylenchina</taxon>
        <taxon>Tylenchomorpha</taxon>
        <taxon>Tylenchoidea</taxon>
        <taxon>Meloidogynidae</taxon>
        <taxon>Meloidogyninae</taxon>
        <taxon>Meloidogyne</taxon>
    </lineage>
</organism>
<dbReference type="EMBL" id="CAJEWN010002156">
    <property type="protein sequence ID" value="CAD2202215.1"/>
    <property type="molecule type" value="Genomic_DNA"/>
</dbReference>
<comment type="caution">
    <text evidence="1">The sequence shown here is derived from an EMBL/GenBank/DDBJ whole genome shotgun (WGS) entry which is preliminary data.</text>
</comment>
<sequence length="60" mass="7129">MFRPERNKNCYLKLFLDPLLYSRSGKPVVPDSLLKFHPEKNTNDHLNFPQKPLLFPCLEE</sequence>
<evidence type="ECO:0000313" key="1">
    <source>
        <dbReference type="EMBL" id="CAD2202215.1"/>
    </source>
</evidence>
<gene>
    <name evidence="1" type="ORF">MENT_LOCUS55835</name>
</gene>
<evidence type="ECO:0000313" key="2">
    <source>
        <dbReference type="Proteomes" id="UP000580250"/>
    </source>
</evidence>
<name>A0A6V7XSC2_MELEN</name>
<dbReference type="Proteomes" id="UP000580250">
    <property type="component" value="Unassembled WGS sequence"/>
</dbReference>
<protein>
    <submittedName>
        <fullName evidence="1">Uncharacterized protein</fullName>
    </submittedName>
</protein>
<reference evidence="1 2" key="1">
    <citation type="submission" date="2020-08" db="EMBL/GenBank/DDBJ databases">
        <authorList>
            <person name="Koutsovoulos G."/>
            <person name="Danchin GJ E."/>
        </authorList>
    </citation>
    <scope>NUCLEOTIDE SEQUENCE [LARGE SCALE GENOMIC DNA]</scope>
</reference>
<proteinExistence type="predicted"/>
<accession>A0A6V7XSC2</accession>
<dbReference type="AlphaFoldDB" id="A0A6V7XSC2"/>